<dbReference type="InterPro" id="IPR036259">
    <property type="entry name" value="MFS_trans_sf"/>
</dbReference>
<evidence type="ECO:0000313" key="8">
    <source>
        <dbReference type="EMBL" id="SDL85489.1"/>
    </source>
</evidence>
<dbReference type="PANTHER" id="PTHR11360:SF290">
    <property type="entry name" value="MONOCARBOXYLATE MFS PERMEASE"/>
    <property type="match status" value="1"/>
</dbReference>
<dbReference type="Pfam" id="PF07690">
    <property type="entry name" value="MFS_1"/>
    <property type="match status" value="1"/>
</dbReference>
<dbReference type="Proteomes" id="UP000183162">
    <property type="component" value="Unassembled WGS sequence"/>
</dbReference>
<keyword evidence="4 6" id="KW-1133">Transmembrane helix</keyword>
<dbReference type="PANTHER" id="PTHR11360">
    <property type="entry name" value="MONOCARBOXYLATE TRANSPORTER"/>
    <property type="match status" value="1"/>
</dbReference>
<organism evidence="8 9">
    <name type="scientific">Streptococcus equinus</name>
    <name type="common">Streptococcus bovis</name>
    <dbReference type="NCBI Taxonomy" id="1335"/>
    <lineage>
        <taxon>Bacteria</taxon>
        <taxon>Bacillati</taxon>
        <taxon>Bacillota</taxon>
        <taxon>Bacilli</taxon>
        <taxon>Lactobacillales</taxon>
        <taxon>Streptococcaceae</taxon>
        <taxon>Streptococcus</taxon>
    </lineage>
</organism>
<feature type="transmembrane region" description="Helical" evidence="6">
    <location>
        <begin position="216"/>
        <end position="234"/>
    </location>
</feature>
<dbReference type="InterPro" id="IPR050327">
    <property type="entry name" value="Proton-linked_MCT"/>
</dbReference>
<feature type="transmembrane region" description="Helical" evidence="6">
    <location>
        <begin position="105"/>
        <end position="128"/>
    </location>
</feature>
<dbReference type="OrthoDB" id="182417at2"/>
<dbReference type="PROSITE" id="PS50850">
    <property type="entry name" value="MFS"/>
    <property type="match status" value="1"/>
</dbReference>
<sequence length="401" mass="43291">MKNIHKAWRVLIVLCGLAAAAVGISINTSGVFYSIVADELDLLRGAFAFHMTIFSLVTAISALFVPKFLRKISFKILLLISVLVAVVGTALMAISTHLWQFYLLGAIRGFSTGMFSIVTITIIINHWFIDKNGLATSIALAFSGIMGAIFSPIFSAIIAVASWQTAYLIEAFLLFCLCLPAILYPFTIQPEISNLKAYGGDRSPLKTYPKSTNTQALPFTLFIIMSFGVMVSFVSSMTQHLPSYAETIESSAAIGASLLSMGMFGNIISKIIIGFFSDKIGAIKSSLILLLANILGAILLLFTRTSVLLLLAAFLFGSCYGLGAVSVPLVTRVMFGKNGYVKVFPVVSFVSNVGAAIAFSTIGYIYDFTKSYTPALILIVFLLILSIISLLVANHLMTIQK</sequence>
<evidence type="ECO:0000256" key="1">
    <source>
        <dbReference type="ARBA" id="ARBA00004651"/>
    </source>
</evidence>
<evidence type="ECO:0000256" key="2">
    <source>
        <dbReference type="ARBA" id="ARBA00022448"/>
    </source>
</evidence>
<feature type="domain" description="Major facilitator superfamily (MFS) profile" evidence="7">
    <location>
        <begin position="11"/>
        <end position="401"/>
    </location>
</feature>
<feature type="transmembrane region" description="Helical" evidence="6">
    <location>
        <begin position="47"/>
        <end position="65"/>
    </location>
</feature>
<comment type="subcellular location">
    <subcellularLocation>
        <location evidence="1">Cell membrane</location>
        <topology evidence="1">Multi-pass membrane protein</topology>
    </subcellularLocation>
</comment>
<evidence type="ECO:0000313" key="9">
    <source>
        <dbReference type="Proteomes" id="UP000183162"/>
    </source>
</evidence>
<dbReference type="SUPFAM" id="SSF103473">
    <property type="entry name" value="MFS general substrate transporter"/>
    <property type="match status" value="1"/>
</dbReference>
<feature type="transmembrane region" description="Helical" evidence="6">
    <location>
        <begin position="285"/>
        <end position="302"/>
    </location>
</feature>
<feature type="transmembrane region" description="Helical" evidence="6">
    <location>
        <begin position="140"/>
        <end position="161"/>
    </location>
</feature>
<keyword evidence="5 6" id="KW-0472">Membrane</keyword>
<evidence type="ECO:0000256" key="3">
    <source>
        <dbReference type="ARBA" id="ARBA00022692"/>
    </source>
</evidence>
<dbReference type="AlphaFoldDB" id="A0A1G9NG84"/>
<dbReference type="GO" id="GO:0005886">
    <property type="term" value="C:plasma membrane"/>
    <property type="evidence" value="ECO:0007669"/>
    <property type="project" value="UniProtKB-SubCell"/>
</dbReference>
<proteinExistence type="predicted"/>
<protein>
    <submittedName>
        <fullName evidence="8">Nitrate/nitrite transporter NarK</fullName>
    </submittedName>
</protein>
<dbReference type="RefSeq" id="WP_074567255.1">
    <property type="nucleotide sequence ID" value="NZ_FNGX01000006.1"/>
</dbReference>
<reference evidence="8 9" key="1">
    <citation type="submission" date="2016-10" db="EMBL/GenBank/DDBJ databases">
        <authorList>
            <person name="de Groot N.N."/>
        </authorList>
    </citation>
    <scope>NUCLEOTIDE SEQUENCE [LARGE SCALE GENOMIC DNA]</scope>
    <source>
        <strain evidence="8 9">Sb09</strain>
    </source>
</reference>
<feature type="transmembrane region" description="Helical" evidence="6">
    <location>
        <begin position="254"/>
        <end position="273"/>
    </location>
</feature>
<feature type="transmembrane region" description="Helical" evidence="6">
    <location>
        <begin position="77"/>
        <end position="99"/>
    </location>
</feature>
<dbReference type="PRINTS" id="PR01035">
    <property type="entry name" value="TCRTETA"/>
</dbReference>
<feature type="transmembrane region" description="Helical" evidence="6">
    <location>
        <begin position="343"/>
        <end position="366"/>
    </location>
</feature>
<gene>
    <name evidence="8" type="ORF">SAMN05216400_1792</name>
</gene>
<feature type="transmembrane region" description="Helical" evidence="6">
    <location>
        <begin position="308"/>
        <end position="331"/>
    </location>
</feature>
<name>A0A1G9NG84_STREI</name>
<accession>A0A1G9NG84</accession>
<evidence type="ECO:0000259" key="7">
    <source>
        <dbReference type="PROSITE" id="PS50850"/>
    </source>
</evidence>
<evidence type="ECO:0000256" key="5">
    <source>
        <dbReference type="ARBA" id="ARBA00023136"/>
    </source>
</evidence>
<dbReference type="GO" id="GO:0022857">
    <property type="term" value="F:transmembrane transporter activity"/>
    <property type="evidence" value="ECO:0007669"/>
    <property type="project" value="InterPro"/>
</dbReference>
<feature type="transmembrane region" description="Helical" evidence="6">
    <location>
        <begin position="167"/>
        <end position="186"/>
    </location>
</feature>
<feature type="transmembrane region" description="Helical" evidence="6">
    <location>
        <begin position="372"/>
        <end position="393"/>
    </location>
</feature>
<evidence type="ECO:0000256" key="6">
    <source>
        <dbReference type="SAM" id="Phobius"/>
    </source>
</evidence>
<evidence type="ECO:0000256" key="4">
    <source>
        <dbReference type="ARBA" id="ARBA00022989"/>
    </source>
</evidence>
<dbReference type="InterPro" id="IPR011701">
    <property type="entry name" value="MFS"/>
</dbReference>
<keyword evidence="3 6" id="KW-0812">Transmembrane</keyword>
<keyword evidence="2" id="KW-0813">Transport</keyword>
<dbReference type="EMBL" id="FNGX01000006">
    <property type="protein sequence ID" value="SDL85489.1"/>
    <property type="molecule type" value="Genomic_DNA"/>
</dbReference>
<dbReference type="Gene3D" id="1.20.1250.20">
    <property type="entry name" value="MFS general substrate transporter like domains"/>
    <property type="match status" value="2"/>
</dbReference>
<dbReference type="InterPro" id="IPR020846">
    <property type="entry name" value="MFS_dom"/>
</dbReference>
<dbReference type="InterPro" id="IPR001958">
    <property type="entry name" value="Tet-R_TetA/multi-R_MdtG-like"/>
</dbReference>